<evidence type="ECO:0000313" key="3">
    <source>
        <dbReference type="EMBL" id="PTE10148.1"/>
    </source>
</evidence>
<feature type="region of interest" description="Disordered" evidence="1">
    <location>
        <begin position="144"/>
        <end position="168"/>
    </location>
</feature>
<name>A0A2T4IX54_9HYPH</name>
<dbReference type="SUPFAM" id="SSF88723">
    <property type="entry name" value="PIN domain-like"/>
    <property type="match status" value="1"/>
</dbReference>
<sequence>MAKRVYWDSCTFLGLINQEPGKLNNCAAVWKEAEVGDVLIYTSFFTFAEVFKAKCEDAGKPLSEDGDKQIELLLRQKWIRAVVVDEKIGVACRRLMRHHTECKKPSDGIHLATALALNVDEMHTFDGADLLMLDGKVNRADGKPLKICPPKPTPKPPKPQHDIFEGAQ</sequence>
<dbReference type="InterPro" id="IPR029060">
    <property type="entry name" value="PIN-like_dom_sf"/>
</dbReference>
<dbReference type="AlphaFoldDB" id="A0A2T4IX54"/>
<gene>
    <name evidence="3" type="ORF">C9427_11385</name>
</gene>
<feature type="domain" description="PIN" evidence="2">
    <location>
        <begin position="8"/>
        <end position="126"/>
    </location>
</feature>
<evidence type="ECO:0000256" key="1">
    <source>
        <dbReference type="SAM" id="MobiDB-lite"/>
    </source>
</evidence>
<reference evidence="3 4" key="1">
    <citation type="submission" date="2018-03" db="EMBL/GenBank/DDBJ databases">
        <title>Genome sequence of the symbiotic type strain Mesorhizobium helmanticense CSLC115NT isolated from Lotus corniculatus nodules.</title>
        <authorList>
            <person name="Sannazzaro A.I."/>
            <person name="Torres Tejerizo G.A."/>
            <person name="Dip D."/>
            <person name="Caballero M."/>
            <person name="Pistorio M."/>
            <person name="Estrella M.J."/>
        </authorList>
    </citation>
    <scope>NUCLEOTIDE SEQUENCE [LARGE SCALE GENOMIC DNA]</scope>
    <source>
        <strain evidence="3 4">CSLC115N</strain>
    </source>
</reference>
<dbReference type="RefSeq" id="WP_107649279.1">
    <property type="nucleotide sequence ID" value="NZ_PZJX01000025.1"/>
</dbReference>
<evidence type="ECO:0000259" key="2">
    <source>
        <dbReference type="Pfam" id="PF01850"/>
    </source>
</evidence>
<feature type="compositionally biased region" description="Basic and acidic residues" evidence="1">
    <location>
        <begin position="159"/>
        <end position="168"/>
    </location>
</feature>
<accession>A0A2T4IX54</accession>
<organism evidence="3 4">
    <name type="scientific">Mesorhizobium helmanticense</name>
    <dbReference type="NCBI Taxonomy" id="1776423"/>
    <lineage>
        <taxon>Bacteria</taxon>
        <taxon>Pseudomonadati</taxon>
        <taxon>Pseudomonadota</taxon>
        <taxon>Alphaproteobacteria</taxon>
        <taxon>Hyphomicrobiales</taxon>
        <taxon>Phyllobacteriaceae</taxon>
        <taxon>Mesorhizobium</taxon>
    </lineage>
</organism>
<feature type="compositionally biased region" description="Pro residues" evidence="1">
    <location>
        <begin position="147"/>
        <end position="157"/>
    </location>
</feature>
<evidence type="ECO:0000313" key="4">
    <source>
        <dbReference type="Proteomes" id="UP000240259"/>
    </source>
</evidence>
<comment type="caution">
    <text evidence="3">The sequence shown here is derived from an EMBL/GenBank/DDBJ whole genome shotgun (WGS) entry which is preliminary data.</text>
</comment>
<dbReference type="InterPro" id="IPR002716">
    <property type="entry name" value="PIN_dom"/>
</dbReference>
<proteinExistence type="predicted"/>
<dbReference type="Proteomes" id="UP000240259">
    <property type="component" value="Unassembled WGS sequence"/>
</dbReference>
<dbReference type="OrthoDB" id="8256418at2"/>
<dbReference type="Pfam" id="PF01850">
    <property type="entry name" value="PIN"/>
    <property type="match status" value="1"/>
</dbReference>
<dbReference type="Gene3D" id="3.40.50.1010">
    <property type="entry name" value="5'-nuclease"/>
    <property type="match status" value="1"/>
</dbReference>
<keyword evidence="4" id="KW-1185">Reference proteome</keyword>
<protein>
    <submittedName>
        <fullName evidence="3">PIN domain-containing protein</fullName>
    </submittedName>
</protein>
<dbReference type="EMBL" id="PZJX01000025">
    <property type="protein sequence ID" value="PTE10148.1"/>
    <property type="molecule type" value="Genomic_DNA"/>
</dbReference>